<dbReference type="EMBL" id="LOJW01000023">
    <property type="protein sequence ID" value="OOW69419.1"/>
    <property type="molecule type" value="Genomic_DNA"/>
</dbReference>
<dbReference type="Proteomes" id="UP000190559">
    <property type="component" value="Unassembled WGS sequence"/>
</dbReference>
<proteinExistence type="predicted"/>
<gene>
    <name evidence="2" type="ORF">Xmlh_11920</name>
</gene>
<evidence type="ECO:0000313" key="2">
    <source>
        <dbReference type="EMBL" id="OOW69419.1"/>
    </source>
</evidence>
<organism evidence="2 3">
    <name type="scientific">Xanthomonas axonopodis pv. melhusii</name>
    <dbReference type="NCBI Taxonomy" id="487834"/>
    <lineage>
        <taxon>Bacteria</taxon>
        <taxon>Pseudomonadati</taxon>
        <taxon>Pseudomonadota</taxon>
        <taxon>Gammaproteobacteria</taxon>
        <taxon>Lysobacterales</taxon>
        <taxon>Lysobacteraceae</taxon>
        <taxon>Xanthomonas</taxon>
    </lineage>
</organism>
<evidence type="ECO:0000256" key="1">
    <source>
        <dbReference type="SAM" id="MobiDB-lite"/>
    </source>
</evidence>
<name>A0A1T1P1C2_9XANT</name>
<feature type="region of interest" description="Disordered" evidence="1">
    <location>
        <begin position="1"/>
        <end position="28"/>
    </location>
</feature>
<accession>A0A1T1P1C2</accession>
<dbReference type="AlphaFoldDB" id="A0A1T1P1C2"/>
<sequence>MALWIHAPSRTHEAGARPAKPAAQKASWRVTRACRSPALRAQPKQSDACLAIDSQQRAAFLSLR</sequence>
<reference evidence="2 3" key="1">
    <citation type="submission" date="2015-12" db="EMBL/GenBank/DDBJ databases">
        <authorList>
            <person name="Shamseldin A."/>
            <person name="Moawad H."/>
            <person name="Abd El-Rahim W.M."/>
            <person name="Sadowsky M.J."/>
        </authorList>
    </citation>
    <scope>NUCLEOTIDE SEQUENCE [LARGE SCALE GENOMIC DNA]</scope>
    <source>
        <strain evidence="2 3">LMG9050</strain>
    </source>
</reference>
<evidence type="ECO:0000313" key="3">
    <source>
        <dbReference type="Proteomes" id="UP000190559"/>
    </source>
</evidence>
<comment type="caution">
    <text evidence="2">The sequence shown here is derived from an EMBL/GenBank/DDBJ whole genome shotgun (WGS) entry which is preliminary data.</text>
</comment>
<protein>
    <submittedName>
        <fullName evidence="2">Uncharacterized protein</fullName>
    </submittedName>
</protein>